<evidence type="ECO:0000256" key="2">
    <source>
        <dbReference type="ARBA" id="ARBA00023002"/>
    </source>
</evidence>
<dbReference type="Gene3D" id="3.40.50.720">
    <property type="entry name" value="NAD(P)-binding Rossmann-like Domain"/>
    <property type="match status" value="2"/>
</dbReference>
<keyword evidence="2 4" id="KW-0560">Oxidoreductase</keyword>
<dbReference type="Proteomes" id="UP000633509">
    <property type="component" value="Unassembled WGS sequence"/>
</dbReference>
<reference evidence="7 8" key="1">
    <citation type="submission" date="2020-10" db="EMBL/GenBank/DDBJ databases">
        <title>Sequencing the genomes of 1000 actinobacteria strains.</title>
        <authorList>
            <person name="Klenk H.-P."/>
        </authorList>
    </citation>
    <scope>NUCLEOTIDE SEQUENCE [LARGE SCALE GENOMIC DNA]</scope>
    <source>
        <strain evidence="7 8">DSM 43173</strain>
    </source>
</reference>
<protein>
    <submittedName>
        <fullName evidence="7">Phosphoglycerate dehydrogenase-like enzyme</fullName>
    </submittedName>
</protein>
<dbReference type="RefSeq" id="WP_192787134.1">
    <property type="nucleotide sequence ID" value="NZ_JADBEK010000001.1"/>
</dbReference>
<proteinExistence type="inferred from homology"/>
<dbReference type="InterPro" id="IPR006140">
    <property type="entry name" value="D-isomer_DH_NAD-bd"/>
</dbReference>
<evidence type="ECO:0000313" key="7">
    <source>
        <dbReference type="EMBL" id="MBE1586594.1"/>
    </source>
</evidence>
<dbReference type="PANTHER" id="PTHR10996">
    <property type="entry name" value="2-HYDROXYACID DEHYDROGENASE-RELATED"/>
    <property type="match status" value="1"/>
</dbReference>
<dbReference type="Pfam" id="PF02826">
    <property type="entry name" value="2-Hacid_dh_C"/>
    <property type="match status" value="1"/>
</dbReference>
<evidence type="ECO:0000256" key="3">
    <source>
        <dbReference type="ARBA" id="ARBA00023027"/>
    </source>
</evidence>
<dbReference type="SUPFAM" id="SSF52283">
    <property type="entry name" value="Formate/glycerate dehydrogenase catalytic domain-like"/>
    <property type="match status" value="1"/>
</dbReference>
<dbReference type="SUPFAM" id="SSF51735">
    <property type="entry name" value="NAD(P)-binding Rossmann-fold domains"/>
    <property type="match status" value="1"/>
</dbReference>
<dbReference type="InterPro" id="IPR036291">
    <property type="entry name" value="NAD(P)-bd_dom_sf"/>
</dbReference>
<dbReference type="InterPro" id="IPR050223">
    <property type="entry name" value="D-isomer_2-hydroxyacid_DH"/>
</dbReference>
<keyword evidence="8" id="KW-1185">Reference proteome</keyword>
<comment type="caution">
    <text evidence="7">The sequence shown here is derived from an EMBL/GenBank/DDBJ whole genome shotgun (WGS) entry which is preliminary data.</text>
</comment>
<evidence type="ECO:0000256" key="4">
    <source>
        <dbReference type="RuleBase" id="RU003719"/>
    </source>
</evidence>
<dbReference type="Pfam" id="PF00389">
    <property type="entry name" value="2-Hacid_dh"/>
    <property type="match status" value="1"/>
</dbReference>
<dbReference type="CDD" id="cd12167">
    <property type="entry name" value="2-Hacid_dh_8"/>
    <property type="match status" value="1"/>
</dbReference>
<dbReference type="EMBL" id="JADBEK010000001">
    <property type="protein sequence ID" value="MBE1586594.1"/>
    <property type="molecule type" value="Genomic_DNA"/>
</dbReference>
<dbReference type="PANTHER" id="PTHR10996:SF178">
    <property type="entry name" value="2-HYDROXYACID DEHYDROGENASE YGL185C-RELATED"/>
    <property type="match status" value="1"/>
</dbReference>
<evidence type="ECO:0000313" key="8">
    <source>
        <dbReference type="Proteomes" id="UP000633509"/>
    </source>
</evidence>
<accession>A0ABR9M107</accession>
<sequence length="341" mass="36350">MKNNSKPKTVAVMADHIWAVQFGPAQRERLAALADRTSPVWVPSLETPEIQDQLGTVEVVITSWGAPPFDAGLLNRMPRLRAILHAAGSVRGLVSDALWDRGIVVSNSADLNAEPVAEYTLAAILMAGKKAPFLAADAREYRADWSSCQSARGALGNSGLTIGLVGFSRIGRKVAELIDTVMHQATCLVADPYADADEVARFGAKLVPLEELLSRVDILSLHAPALPATRHMIAAAQLAALPDQAVVINTARGALIDTASLEAECVSGRLHAILDVTDPEPLPADSPLYDLPNVMITPHIAGAQGAETRRMADGALDELDRLIRGLPLRRRVDRDGLAISA</sequence>
<feature type="domain" description="D-isomer specific 2-hydroxyacid dehydrogenase NAD-binding" evidence="6">
    <location>
        <begin position="124"/>
        <end position="301"/>
    </location>
</feature>
<keyword evidence="3" id="KW-0520">NAD</keyword>
<feature type="domain" description="D-isomer specific 2-hydroxyacid dehydrogenase catalytic" evidence="5">
    <location>
        <begin position="44"/>
        <end position="332"/>
    </location>
</feature>
<evidence type="ECO:0000259" key="5">
    <source>
        <dbReference type="Pfam" id="PF00389"/>
    </source>
</evidence>
<evidence type="ECO:0000259" key="6">
    <source>
        <dbReference type="Pfam" id="PF02826"/>
    </source>
</evidence>
<name>A0ABR9M107_9ACTN</name>
<evidence type="ECO:0000256" key="1">
    <source>
        <dbReference type="ARBA" id="ARBA00005854"/>
    </source>
</evidence>
<gene>
    <name evidence="7" type="ORF">H4W80_004852</name>
</gene>
<dbReference type="InterPro" id="IPR006139">
    <property type="entry name" value="D-isomer_2_OHA_DH_cat_dom"/>
</dbReference>
<organism evidence="7 8">
    <name type="scientific">Nonomuraea angiospora</name>
    <dbReference type="NCBI Taxonomy" id="46172"/>
    <lineage>
        <taxon>Bacteria</taxon>
        <taxon>Bacillati</taxon>
        <taxon>Actinomycetota</taxon>
        <taxon>Actinomycetes</taxon>
        <taxon>Streptosporangiales</taxon>
        <taxon>Streptosporangiaceae</taxon>
        <taxon>Nonomuraea</taxon>
    </lineage>
</organism>
<comment type="similarity">
    <text evidence="1 4">Belongs to the D-isomer specific 2-hydroxyacid dehydrogenase family.</text>
</comment>